<evidence type="ECO:0000256" key="1">
    <source>
        <dbReference type="ARBA" id="ARBA00022612"/>
    </source>
</evidence>
<comment type="caution">
    <text evidence="6">The sequence shown here is derived from an EMBL/GenBank/DDBJ whole genome shotgun (WGS) entry which is preliminary data.</text>
</comment>
<evidence type="ECO:0000256" key="3">
    <source>
        <dbReference type="SAM" id="MobiDB-lite"/>
    </source>
</evidence>
<feature type="transmembrane region" description="Helical" evidence="4">
    <location>
        <begin position="564"/>
        <end position="582"/>
    </location>
</feature>
<protein>
    <submittedName>
        <fullName evidence="6">TP901 family phage tail tape measure protein</fullName>
    </submittedName>
</protein>
<sequence>MREEVGNLVVKLGLDSLGFTEGMSKLNRQMKLAKSEFDAAASKFDKFGNSTEGLRQKSIGLNKQITIQRTRVKQLEQAHSESATKKGADAAATERLAIRLNKAQAELGQMEGALKRTDAQIAKQTNSWNKLSTTMQTVGGRMQRVGDTMGAAGRSLTTAVTLPLAALSAGSIKTAIDFETAFAGVKKTVDATAAEFAVFEKGIRDMAKEIPAAATEIARVGEAAGQLGVQKSALLDFTRTMVDLGVATNMTSDEAATSLARLANITKMPQQEFDRLGSTVVDLGNNVAATEREIVDMGLRIAGAGAQINLTEAEVLGFSAALASVGVEVEAGGSAISRVMVDIGSAVAMGGEGIAMFAKVAGMSSAEFSKAFKEDAAQAIVAFVEGLDRISKSGGNVFGVLEELGLSEIRVRDSLLRLANAGDLLSGTLDTATTAWAENTALTKEAETRYATTASQLKILWNRVKDVGITLGNALIPALLSTLDAMEPLLNTIENLANWFAALDPSMQSVIIVAGVLAAAMGPVLIGLGAVTASVGSIVATFGTLSASIASAGGLMAFLASNPIGWLTAALLALGGVALIVVSNWESFVTYFKAIGDMFSSLFSGMASMFQGFGLDITSGLLNGLLAGFAPITNAVISLANGIASTFTAILQIFSPSRVFKGYGKNTTEGYEDGIKEGTPSVLETVRKMAESVKSEMEKNIDQLNRIGAAIVDALRTQYEEAEKIQTKALDKQVDAEREASEQRIKIYDKEYAEKLKLIDEEAYKQVKALQDEIDGIDKKTEEEEKALREQEFQNRKSELEKRRSQAETADERKKLQEEINELVANYERRQMLEQRTIRKEGLRQEIEDIRTAADEKREALKTELENKQEIEKSKLDVVVTSLEDEKKAISEHFKALTEEEALQAEARKMFIGKNQDDIVKLLETYNPKWQDAGQSFAESLTEGIKSQKRTVAEAVGETLNLAPVVKEQITALDALEKRIESLTNVERGSKGKGGSGGGAGDDAAGGGVINSLPDIGGIGAASTVALEKINALSEGTASFGEQVALTTPVVRDFGDGVSDATEQAVNGFMALSDQATFQLERLMLEGKPVAEESAAAITGVFDQMATETLNILNTNHQEQLLQMKNFFDESEALTKEEEEEALQKLNEHYVAWKKEIQEAQNKVQEILETAAREKRELTETERKQIDEIQKQMIEDAVTNFSQSAKEQTAILEQLKDDATRLTQEQVQEIIKQSATQRDESTKAAEEQYAAVVKEIKRQRDEVGSITEEQAEALIADAKRQKDEAITSAEGMHKGVVDEARDQYAEHLEIVNTQTGEMFNVFEFFAIDMVKKSNELGTDLNEAWDIVWGTLTDVFSERIDGIKNIFTESWNGPNGIIAFLKSINLVNIGGDIVDGLVNGIEKKEAKVASSMRTIGRTVDKELRRSLEVKSPSRKTFQIGEHTGDGFVLGMQSKIASVARMSRDFAKAALPDVPNSPGGRLAAGGGGVNVTQNVTINSPTPLNASENARLLKQQSQKLALEWG</sequence>
<dbReference type="Pfam" id="PF10145">
    <property type="entry name" value="PhageMin_Tail"/>
    <property type="match status" value="1"/>
</dbReference>
<dbReference type="Proteomes" id="UP000295632">
    <property type="component" value="Unassembled WGS sequence"/>
</dbReference>
<dbReference type="InterPro" id="IPR010090">
    <property type="entry name" value="Phage_tape_meas"/>
</dbReference>
<evidence type="ECO:0000256" key="2">
    <source>
        <dbReference type="SAM" id="Coils"/>
    </source>
</evidence>
<organism evidence="6 7">
    <name type="scientific">Aureibacillus halotolerans</name>
    <dbReference type="NCBI Taxonomy" id="1508390"/>
    <lineage>
        <taxon>Bacteria</taxon>
        <taxon>Bacillati</taxon>
        <taxon>Bacillota</taxon>
        <taxon>Bacilli</taxon>
        <taxon>Bacillales</taxon>
        <taxon>Bacillaceae</taxon>
        <taxon>Aureibacillus</taxon>
    </lineage>
</organism>
<feature type="coiled-coil region" evidence="2">
    <location>
        <begin position="1136"/>
        <end position="1288"/>
    </location>
</feature>
<feature type="transmembrane region" description="Helical" evidence="4">
    <location>
        <begin position="510"/>
        <end position="531"/>
    </location>
</feature>
<feature type="coiled-coil region" evidence="2">
    <location>
        <begin position="687"/>
        <end position="732"/>
    </location>
</feature>
<feature type="domain" description="Phage tail tape measure protein" evidence="5">
    <location>
        <begin position="201"/>
        <end position="372"/>
    </location>
</feature>
<gene>
    <name evidence="6" type="ORF">EV213_108194</name>
</gene>
<feature type="transmembrane region" description="Helical" evidence="4">
    <location>
        <begin position="594"/>
        <end position="613"/>
    </location>
</feature>
<dbReference type="PANTHER" id="PTHR37813:SF1">
    <property type="entry name" value="FELS-2 PROPHAGE PROTEIN"/>
    <property type="match status" value="1"/>
</dbReference>
<evidence type="ECO:0000313" key="6">
    <source>
        <dbReference type="EMBL" id="TDQ39242.1"/>
    </source>
</evidence>
<keyword evidence="1" id="KW-1188">Viral release from host cell</keyword>
<evidence type="ECO:0000313" key="7">
    <source>
        <dbReference type="Proteomes" id="UP000295632"/>
    </source>
</evidence>
<dbReference type="OrthoDB" id="28713at2"/>
<dbReference type="PANTHER" id="PTHR37813">
    <property type="entry name" value="FELS-2 PROPHAGE PROTEIN"/>
    <property type="match status" value="1"/>
</dbReference>
<keyword evidence="4" id="KW-1133">Transmembrane helix</keyword>
<proteinExistence type="predicted"/>
<dbReference type="RefSeq" id="WP_133580666.1">
    <property type="nucleotide sequence ID" value="NZ_SNYJ01000008.1"/>
</dbReference>
<evidence type="ECO:0000256" key="4">
    <source>
        <dbReference type="SAM" id="Phobius"/>
    </source>
</evidence>
<dbReference type="NCBIfam" id="TIGR01760">
    <property type="entry name" value="tape_meas_TP901"/>
    <property type="match status" value="1"/>
</dbReference>
<keyword evidence="7" id="KW-1185">Reference proteome</keyword>
<name>A0A4R6U1Q6_9BACI</name>
<keyword evidence="2" id="KW-0175">Coiled coil</keyword>
<feature type="region of interest" description="Disordered" evidence="3">
    <location>
        <begin position="789"/>
        <end position="813"/>
    </location>
</feature>
<reference evidence="6 7" key="1">
    <citation type="submission" date="2019-03" db="EMBL/GenBank/DDBJ databases">
        <title>Genomic Encyclopedia of Type Strains, Phase IV (KMG-IV): sequencing the most valuable type-strain genomes for metagenomic binning, comparative biology and taxonomic classification.</title>
        <authorList>
            <person name="Goeker M."/>
        </authorList>
    </citation>
    <scope>NUCLEOTIDE SEQUENCE [LARGE SCALE GENOMIC DNA]</scope>
    <source>
        <strain evidence="6 7">DSM 28697</strain>
    </source>
</reference>
<feature type="transmembrane region" description="Helical" evidence="4">
    <location>
        <begin position="538"/>
        <end position="558"/>
    </location>
</feature>
<keyword evidence="4" id="KW-0472">Membrane</keyword>
<accession>A0A4R6U1Q6</accession>
<dbReference type="EMBL" id="SNYJ01000008">
    <property type="protein sequence ID" value="TDQ39242.1"/>
    <property type="molecule type" value="Genomic_DNA"/>
</dbReference>
<evidence type="ECO:0000259" key="5">
    <source>
        <dbReference type="Pfam" id="PF10145"/>
    </source>
</evidence>
<keyword evidence="4" id="KW-0812">Transmembrane</keyword>